<keyword evidence="1" id="KW-1133">Transmembrane helix</keyword>
<protein>
    <submittedName>
        <fullName evidence="2">Uncharacterized protein</fullName>
    </submittedName>
</protein>
<dbReference type="EMBL" id="KV417524">
    <property type="protein sequence ID" value="KZP24859.1"/>
    <property type="molecule type" value="Genomic_DNA"/>
</dbReference>
<gene>
    <name evidence="2" type="ORF">FIBSPDRAFT_1041970</name>
</gene>
<proteinExistence type="predicted"/>
<reference evidence="2 3" key="1">
    <citation type="journal article" date="2016" name="Mol. Biol. Evol.">
        <title>Comparative Genomics of Early-Diverging Mushroom-Forming Fungi Provides Insights into the Origins of Lignocellulose Decay Capabilities.</title>
        <authorList>
            <person name="Nagy L.G."/>
            <person name="Riley R."/>
            <person name="Tritt A."/>
            <person name="Adam C."/>
            <person name="Daum C."/>
            <person name="Floudas D."/>
            <person name="Sun H."/>
            <person name="Yadav J.S."/>
            <person name="Pangilinan J."/>
            <person name="Larsson K.H."/>
            <person name="Matsuura K."/>
            <person name="Barry K."/>
            <person name="Labutti K."/>
            <person name="Kuo R."/>
            <person name="Ohm R.A."/>
            <person name="Bhattacharya S.S."/>
            <person name="Shirouzu T."/>
            <person name="Yoshinaga Y."/>
            <person name="Martin F.M."/>
            <person name="Grigoriev I.V."/>
            <person name="Hibbett D.S."/>
        </authorList>
    </citation>
    <scope>NUCLEOTIDE SEQUENCE [LARGE SCALE GENOMIC DNA]</scope>
    <source>
        <strain evidence="2 3">CBS 109695</strain>
    </source>
</reference>
<keyword evidence="3" id="KW-1185">Reference proteome</keyword>
<keyword evidence="1" id="KW-0812">Transmembrane</keyword>
<accession>A0A166NC60</accession>
<keyword evidence="1" id="KW-0472">Membrane</keyword>
<evidence type="ECO:0000313" key="2">
    <source>
        <dbReference type="EMBL" id="KZP24859.1"/>
    </source>
</evidence>
<name>A0A166NC60_9AGAM</name>
<evidence type="ECO:0000313" key="3">
    <source>
        <dbReference type="Proteomes" id="UP000076532"/>
    </source>
</evidence>
<organism evidence="2 3">
    <name type="scientific">Athelia psychrophila</name>
    <dbReference type="NCBI Taxonomy" id="1759441"/>
    <lineage>
        <taxon>Eukaryota</taxon>
        <taxon>Fungi</taxon>
        <taxon>Dikarya</taxon>
        <taxon>Basidiomycota</taxon>
        <taxon>Agaricomycotina</taxon>
        <taxon>Agaricomycetes</taxon>
        <taxon>Agaricomycetidae</taxon>
        <taxon>Atheliales</taxon>
        <taxon>Atheliaceae</taxon>
        <taxon>Athelia</taxon>
    </lineage>
</organism>
<dbReference type="Proteomes" id="UP000076532">
    <property type="component" value="Unassembled WGS sequence"/>
</dbReference>
<evidence type="ECO:0000256" key="1">
    <source>
        <dbReference type="SAM" id="Phobius"/>
    </source>
</evidence>
<sequence length="116" mass="12664">MASITSTGAFISICILLLTLMIIGIAGVTYLRAHRIPLSRNIPECATLPPHNKGSTLHEFSRHDVSSMRHPSIAVNSASCPSITHVDLEQGQQHPMQFILTPPTPVKRDSTSRRAL</sequence>
<feature type="transmembrane region" description="Helical" evidence="1">
    <location>
        <begin position="6"/>
        <end position="31"/>
    </location>
</feature>
<dbReference type="AlphaFoldDB" id="A0A166NC60"/>